<proteinExistence type="predicted"/>
<reference evidence="1 2" key="1">
    <citation type="submission" date="2019-02" db="EMBL/GenBank/DDBJ databases">
        <title>Deep-cultivation of Planctomycetes and their phenomic and genomic characterization uncovers novel biology.</title>
        <authorList>
            <person name="Wiegand S."/>
            <person name="Jogler M."/>
            <person name="Boedeker C."/>
            <person name="Pinto D."/>
            <person name="Vollmers J."/>
            <person name="Rivas-Marin E."/>
            <person name="Kohn T."/>
            <person name="Peeters S.H."/>
            <person name="Heuer A."/>
            <person name="Rast P."/>
            <person name="Oberbeckmann S."/>
            <person name="Bunk B."/>
            <person name="Jeske O."/>
            <person name="Meyerdierks A."/>
            <person name="Storesund J.E."/>
            <person name="Kallscheuer N."/>
            <person name="Luecker S."/>
            <person name="Lage O.M."/>
            <person name="Pohl T."/>
            <person name="Merkel B.J."/>
            <person name="Hornburger P."/>
            <person name="Mueller R.-W."/>
            <person name="Bruemmer F."/>
            <person name="Labrenz M."/>
            <person name="Spormann A.M."/>
            <person name="Op den Camp H."/>
            <person name="Overmann J."/>
            <person name="Amann R."/>
            <person name="Jetten M.S.M."/>
            <person name="Mascher T."/>
            <person name="Medema M.H."/>
            <person name="Devos D.P."/>
            <person name="Kaster A.-K."/>
            <person name="Ovreas L."/>
            <person name="Rohde M."/>
            <person name="Galperin M.Y."/>
            <person name="Jogler C."/>
        </authorList>
    </citation>
    <scope>NUCLEOTIDE SEQUENCE [LARGE SCALE GENOMIC DNA]</scope>
    <source>
        <strain evidence="1 2">CA12</strain>
    </source>
</reference>
<organism evidence="1 2">
    <name type="scientific">Alienimonas californiensis</name>
    <dbReference type="NCBI Taxonomy" id="2527989"/>
    <lineage>
        <taxon>Bacteria</taxon>
        <taxon>Pseudomonadati</taxon>
        <taxon>Planctomycetota</taxon>
        <taxon>Planctomycetia</taxon>
        <taxon>Planctomycetales</taxon>
        <taxon>Planctomycetaceae</taxon>
        <taxon>Alienimonas</taxon>
    </lineage>
</organism>
<evidence type="ECO:0008006" key="3">
    <source>
        <dbReference type="Google" id="ProtNLM"/>
    </source>
</evidence>
<evidence type="ECO:0000313" key="1">
    <source>
        <dbReference type="EMBL" id="QDT13994.1"/>
    </source>
</evidence>
<protein>
    <recommendedName>
        <fullName evidence="3">DUF4878 domain-containing protein</fullName>
    </recommendedName>
</protein>
<sequence length="130" mass="13865">MQFPRRLAILLCVVSTGLLGCDEPDPLAPAERTPDGDVRGLIDSIPDLAGDAKSFGEHFVGGKLPEGASAKDYFYLRTETQSVEVTGDRATAQVAVGLSEQFEAEAGPPPVEWVLVKQGDTWLLESAPLP</sequence>
<dbReference type="OrthoDB" id="274113at2"/>
<dbReference type="KEGG" id="acaf:CA12_00620"/>
<dbReference type="RefSeq" id="WP_145356609.1">
    <property type="nucleotide sequence ID" value="NZ_CP036265.1"/>
</dbReference>
<dbReference type="PROSITE" id="PS51257">
    <property type="entry name" value="PROKAR_LIPOPROTEIN"/>
    <property type="match status" value="1"/>
</dbReference>
<dbReference type="EMBL" id="CP036265">
    <property type="protein sequence ID" value="QDT13994.1"/>
    <property type="molecule type" value="Genomic_DNA"/>
</dbReference>
<keyword evidence="2" id="KW-1185">Reference proteome</keyword>
<evidence type="ECO:0000313" key="2">
    <source>
        <dbReference type="Proteomes" id="UP000318741"/>
    </source>
</evidence>
<accession>A0A517P3P6</accession>
<dbReference type="Proteomes" id="UP000318741">
    <property type="component" value="Chromosome"/>
</dbReference>
<dbReference type="AlphaFoldDB" id="A0A517P3P6"/>
<gene>
    <name evidence="1" type="ORF">CA12_00620</name>
</gene>
<name>A0A517P3P6_9PLAN</name>